<dbReference type="InterPro" id="IPR011006">
    <property type="entry name" value="CheY-like_superfamily"/>
</dbReference>
<dbReference type="SUPFAM" id="SSF55785">
    <property type="entry name" value="PYP-like sensor domain (PAS domain)"/>
    <property type="match status" value="1"/>
</dbReference>
<comment type="caution">
    <text evidence="21">The sequence shown here is derived from an EMBL/GenBank/DDBJ whole genome shotgun (WGS) entry which is preliminary data.</text>
</comment>
<comment type="subcellular location">
    <subcellularLocation>
        <location evidence="2">Cell inner membrane</location>
        <topology evidence="2">Multi-pass membrane protein</topology>
    </subcellularLocation>
</comment>
<sequence length="735" mass="76939">MRLVLVLGLVVAGVSAALIAESEQHPRSWPAEGSATIPEPPGAASSLVTLLGLGMATAGALLLFREARGARRRELQMAQDGTARAEAKAALLQVTLSAMADGVMMVDADLRLVQWNDRYPELTGVPREILRPGVTMEEMVRAQARLGEFGPLDGTEALEAEVKRRIALMRSYAGIGVAERLRPDGRSVELRRAALPGGGIVTFYTDITARKQAEAARREARRAREAALEQKAQALAMVSHEIRVPLNAVISSLALLEEEGLSDAQRRLADTARQAGDTLLDLVNDILDLSKMDAGRLELRPTEFELRPLLAAVCGMFRAPAAARGVRLQLDVAADVPVLLFADAGRLRQVVMNFVSNAAKFSRPGVVLLRAAMVPLAGQPGVRLAVRDQGPRIAEAQAAQLFQPFVRLDDAVNAGAPGTGLGLAICERLAGLMGGKIGLAGCAADAGDGLGDGNEFWLVLPLADAPANPVARPAPMARLRRAAVLLVEDIATNRLLTAALLRREGHRVDTADSGAEAVRLVTHRPYDLVLMDLNMPGVAGCEAVGRIRALPAPAGQVPVIVLTGSATQADVACCLDLGVAAILAKPLRPAELFDMLARTIGPAAAPPSAAPFIPNGIAGCGLVDAAHLAELQRGLPSGLFATLVEQCLTDIHARLDPLKMTLAMGDAAAAISAAHALAGMAGSYGFTAVERRMRRVMALAGAADLGGAAAALQGLETELDQSTSLIRGMLQAQAA</sequence>
<dbReference type="PROSITE" id="PS50894">
    <property type="entry name" value="HPT"/>
    <property type="match status" value="1"/>
</dbReference>
<dbReference type="CDD" id="cd17546">
    <property type="entry name" value="REC_hyHK_CKI1_RcsC-like"/>
    <property type="match status" value="1"/>
</dbReference>
<dbReference type="AlphaFoldDB" id="A0AA41YU62"/>
<dbReference type="Gene3D" id="1.20.120.160">
    <property type="entry name" value="HPT domain"/>
    <property type="match status" value="1"/>
</dbReference>
<dbReference type="InterPro" id="IPR008207">
    <property type="entry name" value="Sig_transdc_His_kin_Hpt_dom"/>
</dbReference>
<gene>
    <name evidence="21" type="ORF">OL599_18885</name>
</gene>
<evidence type="ECO:0000259" key="17">
    <source>
        <dbReference type="PROSITE" id="PS50109"/>
    </source>
</evidence>
<dbReference type="Proteomes" id="UP001165679">
    <property type="component" value="Unassembled WGS sequence"/>
</dbReference>
<keyword evidence="5" id="KW-0997">Cell inner membrane</keyword>
<dbReference type="EMBL" id="JAPDNT010000022">
    <property type="protein sequence ID" value="MCW3476633.1"/>
    <property type="molecule type" value="Genomic_DNA"/>
</dbReference>
<dbReference type="SMART" id="SM00388">
    <property type="entry name" value="HisKA"/>
    <property type="match status" value="1"/>
</dbReference>
<dbReference type="InterPro" id="IPR001789">
    <property type="entry name" value="Sig_transdc_resp-reg_receiver"/>
</dbReference>
<dbReference type="SMART" id="SM00073">
    <property type="entry name" value="HPT"/>
    <property type="match status" value="1"/>
</dbReference>
<feature type="coiled-coil region" evidence="16">
    <location>
        <begin position="210"/>
        <end position="237"/>
    </location>
</feature>
<reference evidence="21" key="2">
    <citation type="submission" date="2022-10" db="EMBL/GenBank/DDBJ databases">
        <authorList>
            <person name="Trinh H.N."/>
        </authorList>
    </citation>
    <scope>NUCLEOTIDE SEQUENCE</scope>
    <source>
        <strain evidence="21">RN2-1</strain>
    </source>
</reference>
<dbReference type="SUPFAM" id="SSF47384">
    <property type="entry name" value="Homodimeric domain of signal transducing histidine kinase"/>
    <property type="match status" value="1"/>
</dbReference>
<keyword evidence="4" id="KW-1003">Cell membrane</keyword>
<dbReference type="InterPro" id="IPR003594">
    <property type="entry name" value="HATPase_dom"/>
</dbReference>
<evidence type="ECO:0000256" key="9">
    <source>
        <dbReference type="ARBA" id="ARBA00022777"/>
    </source>
</evidence>
<dbReference type="InterPro" id="IPR000014">
    <property type="entry name" value="PAS"/>
</dbReference>
<dbReference type="Pfam" id="PF00072">
    <property type="entry name" value="Response_reg"/>
    <property type="match status" value="1"/>
</dbReference>
<keyword evidence="11" id="KW-1133">Transmembrane helix</keyword>
<reference evidence="21" key="1">
    <citation type="submission" date="2022-09" db="EMBL/GenBank/DDBJ databases">
        <title>Rhodovastum sp. nov. RN2-1 isolated from soil in Seongnam, South Korea.</title>
        <authorList>
            <person name="Le N.T."/>
        </authorList>
    </citation>
    <scope>NUCLEOTIDE SEQUENCE</scope>
    <source>
        <strain evidence="21">RN2-1</strain>
    </source>
</reference>
<keyword evidence="10" id="KW-0547">Nucleotide-binding</keyword>
<evidence type="ECO:0000259" key="19">
    <source>
        <dbReference type="PROSITE" id="PS50112"/>
    </source>
</evidence>
<evidence type="ECO:0000256" key="2">
    <source>
        <dbReference type="ARBA" id="ARBA00004429"/>
    </source>
</evidence>
<evidence type="ECO:0000256" key="13">
    <source>
        <dbReference type="ARBA" id="ARBA00023136"/>
    </source>
</evidence>
<evidence type="ECO:0000256" key="8">
    <source>
        <dbReference type="ARBA" id="ARBA00022692"/>
    </source>
</evidence>
<proteinExistence type="predicted"/>
<keyword evidence="7" id="KW-0808">Transferase</keyword>
<evidence type="ECO:0000256" key="12">
    <source>
        <dbReference type="ARBA" id="ARBA00023012"/>
    </source>
</evidence>
<dbReference type="Pfam" id="PF02518">
    <property type="entry name" value="HATPase_c"/>
    <property type="match status" value="1"/>
</dbReference>
<feature type="modified residue" description="Phosphohistidine" evidence="14">
    <location>
        <position position="675"/>
    </location>
</feature>
<dbReference type="GO" id="GO:0005886">
    <property type="term" value="C:plasma membrane"/>
    <property type="evidence" value="ECO:0007669"/>
    <property type="project" value="UniProtKB-SubCell"/>
</dbReference>
<dbReference type="InterPro" id="IPR036641">
    <property type="entry name" value="HPT_dom_sf"/>
</dbReference>
<evidence type="ECO:0000256" key="5">
    <source>
        <dbReference type="ARBA" id="ARBA00022519"/>
    </source>
</evidence>
<feature type="domain" description="PAS" evidence="19">
    <location>
        <begin position="88"/>
        <end position="128"/>
    </location>
</feature>
<evidence type="ECO:0000256" key="6">
    <source>
        <dbReference type="ARBA" id="ARBA00022553"/>
    </source>
</evidence>
<organism evidence="21 22">
    <name type="scientific">Limobrevibacterium gyesilva</name>
    <dbReference type="NCBI Taxonomy" id="2991712"/>
    <lineage>
        <taxon>Bacteria</taxon>
        <taxon>Pseudomonadati</taxon>
        <taxon>Pseudomonadota</taxon>
        <taxon>Alphaproteobacteria</taxon>
        <taxon>Acetobacterales</taxon>
        <taxon>Acetobacteraceae</taxon>
        <taxon>Limobrevibacterium</taxon>
    </lineage>
</organism>
<evidence type="ECO:0000256" key="4">
    <source>
        <dbReference type="ARBA" id="ARBA00022475"/>
    </source>
</evidence>
<evidence type="ECO:0000256" key="7">
    <source>
        <dbReference type="ARBA" id="ARBA00022679"/>
    </source>
</evidence>
<dbReference type="SUPFAM" id="SSF47226">
    <property type="entry name" value="Histidine-containing phosphotransfer domain, HPT domain"/>
    <property type="match status" value="1"/>
</dbReference>
<evidence type="ECO:0000259" key="18">
    <source>
        <dbReference type="PROSITE" id="PS50110"/>
    </source>
</evidence>
<dbReference type="PROSITE" id="PS50112">
    <property type="entry name" value="PAS"/>
    <property type="match status" value="1"/>
</dbReference>
<dbReference type="PANTHER" id="PTHR43047">
    <property type="entry name" value="TWO-COMPONENT HISTIDINE PROTEIN KINASE"/>
    <property type="match status" value="1"/>
</dbReference>
<dbReference type="InterPro" id="IPR005467">
    <property type="entry name" value="His_kinase_dom"/>
</dbReference>
<feature type="domain" description="HPt" evidence="20">
    <location>
        <begin position="636"/>
        <end position="733"/>
    </location>
</feature>
<dbReference type="CDD" id="cd00082">
    <property type="entry name" value="HisKA"/>
    <property type="match status" value="1"/>
</dbReference>
<dbReference type="Pfam" id="PF00512">
    <property type="entry name" value="HisKA"/>
    <property type="match status" value="1"/>
</dbReference>
<dbReference type="Gene3D" id="1.10.287.130">
    <property type="match status" value="1"/>
</dbReference>
<dbReference type="PROSITE" id="PS50109">
    <property type="entry name" value="HIS_KIN"/>
    <property type="match status" value="1"/>
</dbReference>
<dbReference type="Gene3D" id="3.30.565.10">
    <property type="entry name" value="Histidine kinase-like ATPase, C-terminal domain"/>
    <property type="match status" value="1"/>
</dbReference>
<dbReference type="SUPFAM" id="SSF52172">
    <property type="entry name" value="CheY-like"/>
    <property type="match status" value="1"/>
</dbReference>
<feature type="domain" description="Histidine kinase" evidence="17">
    <location>
        <begin position="237"/>
        <end position="464"/>
    </location>
</feature>
<keyword evidence="8" id="KW-0812">Transmembrane</keyword>
<dbReference type="PANTHER" id="PTHR43047:SF78">
    <property type="entry name" value="SENSORY_REGULATORY PROTEIN RPFC"/>
    <property type="match status" value="1"/>
</dbReference>
<feature type="modified residue" description="4-aspartylphosphate" evidence="15">
    <location>
        <position position="532"/>
    </location>
</feature>
<dbReference type="InterPro" id="IPR036097">
    <property type="entry name" value="HisK_dim/P_sf"/>
</dbReference>
<dbReference type="SMART" id="SM00448">
    <property type="entry name" value="REC"/>
    <property type="match status" value="1"/>
</dbReference>
<dbReference type="InterPro" id="IPR003661">
    <property type="entry name" value="HisK_dim/P_dom"/>
</dbReference>
<dbReference type="Gene3D" id="3.40.50.2300">
    <property type="match status" value="1"/>
</dbReference>
<dbReference type="PRINTS" id="PR00344">
    <property type="entry name" value="BCTRLSENSOR"/>
</dbReference>
<keyword evidence="22" id="KW-1185">Reference proteome</keyword>
<dbReference type="PROSITE" id="PS50110">
    <property type="entry name" value="RESPONSE_REGULATORY"/>
    <property type="match status" value="1"/>
</dbReference>
<dbReference type="GO" id="GO:0000155">
    <property type="term" value="F:phosphorelay sensor kinase activity"/>
    <property type="evidence" value="ECO:0007669"/>
    <property type="project" value="InterPro"/>
</dbReference>
<evidence type="ECO:0000259" key="20">
    <source>
        <dbReference type="PROSITE" id="PS50894"/>
    </source>
</evidence>
<evidence type="ECO:0000256" key="1">
    <source>
        <dbReference type="ARBA" id="ARBA00000085"/>
    </source>
</evidence>
<dbReference type="Pfam" id="PF12860">
    <property type="entry name" value="PAS_7"/>
    <property type="match status" value="1"/>
</dbReference>
<dbReference type="EC" id="2.7.13.3" evidence="3"/>
<dbReference type="InterPro" id="IPR036890">
    <property type="entry name" value="HATPase_C_sf"/>
</dbReference>
<name>A0AA41YU62_9PROT</name>
<dbReference type="InterPro" id="IPR004358">
    <property type="entry name" value="Sig_transdc_His_kin-like_C"/>
</dbReference>
<comment type="catalytic activity">
    <reaction evidence="1">
        <text>ATP + protein L-histidine = ADP + protein N-phospho-L-histidine.</text>
        <dbReference type="EC" id="2.7.13.3"/>
    </reaction>
</comment>
<evidence type="ECO:0000256" key="16">
    <source>
        <dbReference type="SAM" id="Coils"/>
    </source>
</evidence>
<dbReference type="CDD" id="cd00130">
    <property type="entry name" value="PAS"/>
    <property type="match status" value="1"/>
</dbReference>
<dbReference type="InterPro" id="IPR035965">
    <property type="entry name" value="PAS-like_dom_sf"/>
</dbReference>
<evidence type="ECO:0000256" key="10">
    <source>
        <dbReference type="ARBA" id="ARBA00022840"/>
    </source>
</evidence>
<feature type="domain" description="Response regulatory" evidence="18">
    <location>
        <begin position="483"/>
        <end position="600"/>
    </location>
</feature>
<accession>A0AA41YU62</accession>
<evidence type="ECO:0000256" key="14">
    <source>
        <dbReference type="PROSITE-ProRule" id="PRU00110"/>
    </source>
</evidence>
<evidence type="ECO:0000256" key="3">
    <source>
        <dbReference type="ARBA" id="ARBA00012438"/>
    </source>
</evidence>
<dbReference type="RefSeq" id="WP_264715448.1">
    <property type="nucleotide sequence ID" value="NZ_JAPDNT010000022.1"/>
</dbReference>
<keyword evidence="9" id="KW-0418">Kinase</keyword>
<keyword evidence="13" id="KW-0472">Membrane</keyword>
<keyword evidence="10" id="KW-0067">ATP-binding</keyword>
<dbReference type="SMART" id="SM00387">
    <property type="entry name" value="HATPase_c"/>
    <property type="match status" value="1"/>
</dbReference>
<keyword evidence="16" id="KW-0175">Coiled coil</keyword>
<evidence type="ECO:0000256" key="15">
    <source>
        <dbReference type="PROSITE-ProRule" id="PRU00169"/>
    </source>
</evidence>
<dbReference type="SUPFAM" id="SSF55874">
    <property type="entry name" value="ATPase domain of HSP90 chaperone/DNA topoisomerase II/histidine kinase"/>
    <property type="match status" value="1"/>
</dbReference>
<evidence type="ECO:0000256" key="11">
    <source>
        <dbReference type="ARBA" id="ARBA00022989"/>
    </source>
</evidence>
<keyword evidence="12" id="KW-0902">Two-component regulatory system</keyword>
<keyword evidence="6 15" id="KW-0597">Phosphoprotein</keyword>
<evidence type="ECO:0000313" key="21">
    <source>
        <dbReference type="EMBL" id="MCW3476633.1"/>
    </source>
</evidence>
<protein>
    <recommendedName>
        <fullName evidence="3">histidine kinase</fullName>
        <ecNumber evidence="3">2.7.13.3</ecNumber>
    </recommendedName>
</protein>
<evidence type="ECO:0000313" key="22">
    <source>
        <dbReference type="Proteomes" id="UP001165679"/>
    </source>
</evidence>
<dbReference type="Gene3D" id="3.30.450.20">
    <property type="entry name" value="PAS domain"/>
    <property type="match status" value="1"/>
</dbReference>